<dbReference type="GO" id="GO:0016787">
    <property type="term" value="F:hydrolase activity"/>
    <property type="evidence" value="ECO:0007669"/>
    <property type="project" value="UniProtKB-KW"/>
</dbReference>
<dbReference type="InterPro" id="IPR033140">
    <property type="entry name" value="Lipase_GDXG_put_SER_AS"/>
</dbReference>
<dbReference type="PANTHER" id="PTHR48081">
    <property type="entry name" value="AB HYDROLASE SUPERFAMILY PROTEIN C4A8.06C"/>
    <property type="match status" value="1"/>
</dbReference>
<evidence type="ECO:0000256" key="3">
    <source>
        <dbReference type="PROSITE-ProRule" id="PRU10038"/>
    </source>
</evidence>
<dbReference type="PANTHER" id="PTHR48081:SF5">
    <property type="entry name" value="ALPHA_BETA HYDROLASE FOLD-3 DOMAIN-CONTAINING PROTEIN"/>
    <property type="match status" value="1"/>
</dbReference>
<name>A0A9P6HA34_9AGAM</name>
<keyword evidence="2" id="KW-0378">Hydrolase</keyword>
<dbReference type="PROSITE" id="PS01174">
    <property type="entry name" value="LIPASE_GDXG_SER"/>
    <property type="match status" value="1"/>
</dbReference>
<comment type="similarity">
    <text evidence="1">Belongs to the 'GDXG' lipolytic enzyme family.</text>
</comment>
<feature type="region of interest" description="Disordered" evidence="4">
    <location>
        <begin position="320"/>
        <end position="340"/>
    </location>
</feature>
<protein>
    <submittedName>
        <fullName evidence="6">Alpha/beta-hydrolase</fullName>
    </submittedName>
</protein>
<gene>
    <name evidence="6" type="ORF">BJ322DRAFT_170536</name>
</gene>
<evidence type="ECO:0000256" key="4">
    <source>
        <dbReference type="SAM" id="MobiDB-lite"/>
    </source>
</evidence>
<dbReference type="InterPro" id="IPR013094">
    <property type="entry name" value="AB_hydrolase_3"/>
</dbReference>
<dbReference type="InterPro" id="IPR050300">
    <property type="entry name" value="GDXG_lipolytic_enzyme"/>
</dbReference>
<dbReference type="EMBL" id="WIUZ02000011">
    <property type="protein sequence ID" value="KAF9782764.1"/>
    <property type="molecule type" value="Genomic_DNA"/>
</dbReference>
<feature type="domain" description="Alpha/beta hydrolase fold-3" evidence="5">
    <location>
        <begin position="180"/>
        <end position="287"/>
    </location>
</feature>
<dbReference type="Pfam" id="PF07859">
    <property type="entry name" value="Abhydrolase_3"/>
    <property type="match status" value="1"/>
</dbReference>
<reference evidence="6" key="1">
    <citation type="journal article" date="2020" name="Nat. Commun.">
        <title>Large-scale genome sequencing of mycorrhizal fungi provides insights into the early evolution of symbiotic traits.</title>
        <authorList>
            <person name="Miyauchi S."/>
            <person name="Kiss E."/>
            <person name="Kuo A."/>
            <person name="Drula E."/>
            <person name="Kohler A."/>
            <person name="Sanchez-Garcia M."/>
            <person name="Morin E."/>
            <person name="Andreopoulos B."/>
            <person name="Barry K.W."/>
            <person name="Bonito G."/>
            <person name="Buee M."/>
            <person name="Carver A."/>
            <person name="Chen C."/>
            <person name="Cichocki N."/>
            <person name="Clum A."/>
            <person name="Culley D."/>
            <person name="Crous P.W."/>
            <person name="Fauchery L."/>
            <person name="Girlanda M."/>
            <person name="Hayes R.D."/>
            <person name="Keri Z."/>
            <person name="LaButti K."/>
            <person name="Lipzen A."/>
            <person name="Lombard V."/>
            <person name="Magnuson J."/>
            <person name="Maillard F."/>
            <person name="Murat C."/>
            <person name="Nolan M."/>
            <person name="Ohm R.A."/>
            <person name="Pangilinan J."/>
            <person name="Pereira M.F."/>
            <person name="Perotto S."/>
            <person name="Peter M."/>
            <person name="Pfister S."/>
            <person name="Riley R."/>
            <person name="Sitrit Y."/>
            <person name="Stielow J.B."/>
            <person name="Szollosi G."/>
            <person name="Zifcakova L."/>
            <person name="Stursova M."/>
            <person name="Spatafora J.W."/>
            <person name="Tedersoo L."/>
            <person name="Vaario L.M."/>
            <person name="Yamada A."/>
            <person name="Yan M."/>
            <person name="Wang P."/>
            <person name="Xu J."/>
            <person name="Bruns T."/>
            <person name="Baldrian P."/>
            <person name="Vilgalys R."/>
            <person name="Dunand C."/>
            <person name="Henrissat B."/>
            <person name="Grigoriev I.V."/>
            <person name="Hibbett D."/>
            <person name="Nagy L.G."/>
            <person name="Martin F.M."/>
        </authorList>
    </citation>
    <scope>NUCLEOTIDE SEQUENCE</scope>
    <source>
        <strain evidence="6">UH-Tt-Lm1</strain>
    </source>
</reference>
<dbReference type="Gene3D" id="3.40.50.1820">
    <property type="entry name" value="alpha/beta hydrolase"/>
    <property type="match status" value="2"/>
</dbReference>
<evidence type="ECO:0000256" key="2">
    <source>
        <dbReference type="ARBA" id="ARBA00022801"/>
    </source>
</evidence>
<proteinExistence type="inferred from homology"/>
<feature type="region of interest" description="Disordered" evidence="4">
    <location>
        <begin position="578"/>
        <end position="631"/>
    </location>
</feature>
<reference evidence="6" key="2">
    <citation type="submission" date="2020-11" db="EMBL/GenBank/DDBJ databases">
        <authorList>
            <consortium name="DOE Joint Genome Institute"/>
            <person name="Kuo A."/>
            <person name="Miyauchi S."/>
            <person name="Kiss E."/>
            <person name="Drula E."/>
            <person name="Kohler A."/>
            <person name="Sanchez-Garcia M."/>
            <person name="Andreopoulos B."/>
            <person name="Barry K.W."/>
            <person name="Bonito G."/>
            <person name="Buee M."/>
            <person name="Carver A."/>
            <person name="Chen C."/>
            <person name="Cichocki N."/>
            <person name="Clum A."/>
            <person name="Culley D."/>
            <person name="Crous P.W."/>
            <person name="Fauchery L."/>
            <person name="Girlanda M."/>
            <person name="Hayes R."/>
            <person name="Keri Z."/>
            <person name="Labutti K."/>
            <person name="Lipzen A."/>
            <person name="Lombard V."/>
            <person name="Magnuson J."/>
            <person name="Maillard F."/>
            <person name="Morin E."/>
            <person name="Murat C."/>
            <person name="Nolan M."/>
            <person name="Ohm R."/>
            <person name="Pangilinan J."/>
            <person name="Pereira M."/>
            <person name="Perotto S."/>
            <person name="Peter M."/>
            <person name="Riley R."/>
            <person name="Sitrit Y."/>
            <person name="Stielow B."/>
            <person name="Szollosi G."/>
            <person name="Zifcakova L."/>
            <person name="Stursova M."/>
            <person name="Spatafora J.W."/>
            <person name="Tedersoo L."/>
            <person name="Vaario L.-M."/>
            <person name="Yamada A."/>
            <person name="Yan M."/>
            <person name="Wang P."/>
            <person name="Xu J."/>
            <person name="Bruns T."/>
            <person name="Baldrian P."/>
            <person name="Vilgalys R."/>
            <person name="Henrissat B."/>
            <person name="Grigoriev I.V."/>
            <person name="Hibbett D."/>
            <person name="Nagy L.G."/>
            <person name="Martin F.M."/>
        </authorList>
    </citation>
    <scope>NUCLEOTIDE SEQUENCE</scope>
    <source>
        <strain evidence="6">UH-Tt-Lm1</strain>
    </source>
</reference>
<dbReference type="Proteomes" id="UP000736335">
    <property type="component" value="Unassembled WGS sequence"/>
</dbReference>
<accession>A0A9P6HA34</accession>
<organism evidence="6 7">
    <name type="scientific">Thelephora terrestris</name>
    <dbReference type="NCBI Taxonomy" id="56493"/>
    <lineage>
        <taxon>Eukaryota</taxon>
        <taxon>Fungi</taxon>
        <taxon>Dikarya</taxon>
        <taxon>Basidiomycota</taxon>
        <taxon>Agaricomycotina</taxon>
        <taxon>Agaricomycetes</taxon>
        <taxon>Thelephorales</taxon>
        <taxon>Thelephoraceae</taxon>
        <taxon>Thelephora</taxon>
    </lineage>
</organism>
<dbReference type="AlphaFoldDB" id="A0A9P6HA34"/>
<dbReference type="OrthoDB" id="1662883at2759"/>
<keyword evidence="7" id="KW-1185">Reference proteome</keyword>
<comment type="caution">
    <text evidence="6">The sequence shown here is derived from an EMBL/GenBank/DDBJ whole genome shotgun (WGS) entry which is preliminary data.</text>
</comment>
<feature type="compositionally biased region" description="Basic and acidic residues" evidence="4">
    <location>
        <begin position="606"/>
        <end position="618"/>
    </location>
</feature>
<dbReference type="SUPFAM" id="SSF53474">
    <property type="entry name" value="alpha/beta-Hydrolases"/>
    <property type="match status" value="1"/>
</dbReference>
<dbReference type="InterPro" id="IPR029058">
    <property type="entry name" value="AB_hydrolase_fold"/>
</dbReference>
<feature type="active site" evidence="3">
    <location>
        <position position="247"/>
    </location>
</feature>
<evidence type="ECO:0000313" key="7">
    <source>
        <dbReference type="Proteomes" id="UP000736335"/>
    </source>
</evidence>
<feature type="region of interest" description="Disordered" evidence="4">
    <location>
        <begin position="765"/>
        <end position="791"/>
    </location>
</feature>
<evidence type="ECO:0000256" key="1">
    <source>
        <dbReference type="ARBA" id="ARBA00010515"/>
    </source>
</evidence>
<evidence type="ECO:0000259" key="5">
    <source>
        <dbReference type="Pfam" id="PF07859"/>
    </source>
</evidence>
<evidence type="ECO:0000313" key="6">
    <source>
        <dbReference type="EMBL" id="KAF9782764.1"/>
    </source>
</evidence>
<sequence length="930" mass="103101">MPVTTVSAAVHITPVAVKTFFKHYKIKGLKLTRGDAGEAATDDIFFDEGFNIVRAFIELGTNNTIESLQAFTNTHVPAPPWAAVVPITIPIPTCNAAADVLIDWFGPDDLKYVVGGHKWWQVRGLDGVDAEWITEREFLEDLDVEKTSEKKTPEKQLRWEEEMVSKMEHLETVMLYVHGDSHRYQMIRYARKSHGRLFAVNYRKAPQYPWPCPLHDVIAAYLYLTRPPPNAPHKAVPPEKIVIAGDSAGAGLCVALLTVLRDLGMAQPAGAVLISPWVDLTHSFPSVMSNAGSDIIPPYGFIHKPSETWPIQTQMSHTVTATETNPPPIPGHADEVKPSPKRDRVLDAVPQEPLPQDEVPSQASMMMLADIIESSDWVDDVNTEIGRASGIQVEPRMMTETSSGRTRFTEDYEPKPPKVLMENPDDVPLELQSQIQIYATNEQLTHPLVSPLLQASLGNFCPLYILAGDGECLVDEIVYLAHKAAHPASYPLRQGALSGSERQQDNAKRFTTPTNVHLQVFDGMPHVLTVFGYTESARYAYRSIAQFVEHVTQNTTYLGNFPFPELYKEIGLEESVHDSDSEVVKIKRSKSGRGSKPGPPWFRKKSKDESSMNEKGNEDPTTSAATGPTLLSRHRVGFAGGADAGIEEEDREEGTSSAPQKKSGVIMLRERVDIHGHVRPMEPPEEMPNLRIPPSQIGLIKEAPVRRWLLGQTMWDERFRRRSKKVLEKRKKLEEKAEKIIRHATGQGLVVNTGEGDAWAFGEQAGEGAPDGQDNVRPMAQPQGGRKSSRSVLTTTGIIDENKRYGPLDLDDENPPPSAIAKRRDTPEALALLRKCVYHTAPVTHNTVPKRKTMEVIKAMFDPSDHPVKPPPQSASEQQVQANLIPMHGLRVWDFLVGYMVRNKAKRRAKQVAAAVGNGVSGVFNGGEST</sequence>